<name>A0A0E9SD35_ANGAN</name>
<protein>
    <submittedName>
        <fullName evidence="1">Uncharacterized protein</fullName>
    </submittedName>
</protein>
<evidence type="ECO:0000313" key="1">
    <source>
        <dbReference type="EMBL" id="JAH39206.1"/>
    </source>
</evidence>
<sequence>MHLKIDLIFYCSLLQNKGIF</sequence>
<reference evidence="1" key="1">
    <citation type="submission" date="2014-11" db="EMBL/GenBank/DDBJ databases">
        <authorList>
            <person name="Amaro Gonzalez C."/>
        </authorList>
    </citation>
    <scope>NUCLEOTIDE SEQUENCE</scope>
</reference>
<proteinExistence type="predicted"/>
<organism evidence="1">
    <name type="scientific">Anguilla anguilla</name>
    <name type="common">European freshwater eel</name>
    <name type="synonym">Muraena anguilla</name>
    <dbReference type="NCBI Taxonomy" id="7936"/>
    <lineage>
        <taxon>Eukaryota</taxon>
        <taxon>Metazoa</taxon>
        <taxon>Chordata</taxon>
        <taxon>Craniata</taxon>
        <taxon>Vertebrata</taxon>
        <taxon>Euteleostomi</taxon>
        <taxon>Actinopterygii</taxon>
        <taxon>Neopterygii</taxon>
        <taxon>Teleostei</taxon>
        <taxon>Anguilliformes</taxon>
        <taxon>Anguillidae</taxon>
        <taxon>Anguilla</taxon>
    </lineage>
</organism>
<accession>A0A0E9SD35</accession>
<dbReference type="AlphaFoldDB" id="A0A0E9SD35"/>
<dbReference type="EMBL" id="GBXM01069371">
    <property type="protein sequence ID" value="JAH39206.1"/>
    <property type="molecule type" value="Transcribed_RNA"/>
</dbReference>
<reference evidence="1" key="2">
    <citation type="journal article" date="2015" name="Fish Shellfish Immunol.">
        <title>Early steps in the European eel (Anguilla anguilla)-Vibrio vulnificus interaction in the gills: Role of the RtxA13 toxin.</title>
        <authorList>
            <person name="Callol A."/>
            <person name="Pajuelo D."/>
            <person name="Ebbesson L."/>
            <person name="Teles M."/>
            <person name="MacKenzie S."/>
            <person name="Amaro C."/>
        </authorList>
    </citation>
    <scope>NUCLEOTIDE SEQUENCE</scope>
</reference>